<evidence type="ECO:0000256" key="5">
    <source>
        <dbReference type="ARBA" id="ARBA00022741"/>
    </source>
</evidence>
<evidence type="ECO:0000256" key="11">
    <source>
        <dbReference type="ARBA" id="ARBA00023242"/>
    </source>
</evidence>
<evidence type="ECO:0000256" key="7">
    <source>
        <dbReference type="ARBA" id="ARBA00022840"/>
    </source>
</evidence>
<evidence type="ECO:0000256" key="10">
    <source>
        <dbReference type="ARBA" id="ARBA00023204"/>
    </source>
</evidence>
<evidence type="ECO:0000256" key="1">
    <source>
        <dbReference type="ARBA" id="ARBA00004123"/>
    </source>
</evidence>
<dbReference type="VEuPathDB" id="MicrosporidiaDB:AAJ76_2000145018"/>
<evidence type="ECO:0000256" key="12">
    <source>
        <dbReference type="SAM" id="Coils"/>
    </source>
</evidence>
<keyword evidence="10" id="KW-0234">DNA repair</keyword>
<dbReference type="OrthoDB" id="10072614at2759"/>
<dbReference type="GO" id="GO:0003697">
    <property type="term" value="F:single-stranded DNA binding"/>
    <property type="evidence" value="ECO:0007669"/>
    <property type="project" value="TreeGrafter"/>
</dbReference>
<dbReference type="Pfam" id="PF13476">
    <property type="entry name" value="AAA_23"/>
    <property type="match status" value="1"/>
</dbReference>
<dbReference type="GO" id="GO:0016887">
    <property type="term" value="F:ATP hydrolysis activity"/>
    <property type="evidence" value="ECO:0007669"/>
    <property type="project" value="InterPro"/>
</dbReference>
<comment type="subcellular location">
    <subcellularLocation>
        <location evidence="2">Chromosome</location>
    </subcellularLocation>
    <subcellularLocation>
        <location evidence="1">Nucleus</location>
    </subcellularLocation>
</comment>
<evidence type="ECO:0000259" key="13">
    <source>
        <dbReference type="Pfam" id="PF13476"/>
    </source>
</evidence>
<dbReference type="GO" id="GO:0005524">
    <property type="term" value="F:ATP binding"/>
    <property type="evidence" value="ECO:0007669"/>
    <property type="project" value="UniProtKB-KW"/>
</dbReference>
<dbReference type="GO" id="GO:0035861">
    <property type="term" value="C:site of double-strand break"/>
    <property type="evidence" value="ECO:0007669"/>
    <property type="project" value="TreeGrafter"/>
</dbReference>
<reference evidence="14 15" key="1">
    <citation type="journal article" date="2015" name="Environ. Microbiol.">
        <title>Genome analyses suggest the presence of polyploidy and recent human-driven expansions in eight global populations of the honeybee pathogen Nosema ceranae.</title>
        <authorList>
            <person name="Pelin A."/>
            <person name="Selman M."/>
            <person name="Aris-Brosou S."/>
            <person name="Farinelli L."/>
            <person name="Corradi N."/>
        </authorList>
    </citation>
    <scope>NUCLEOTIDE SEQUENCE [LARGE SCALE GENOMIC DNA]</scope>
    <source>
        <strain evidence="14 15">PA08 1199</strain>
    </source>
</reference>
<dbReference type="GO" id="GO:0030915">
    <property type="term" value="C:Smc5-Smc6 complex"/>
    <property type="evidence" value="ECO:0007669"/>
    <property type="project" value="TreeGrafter"/>
</dbReference>
<organism evidence="14 15">
    <name type="scientific">Vairimorpha ceranae</name>
    <dbReference type="NCBI Taxonomy" id="40302"/>
    <lineage>
        <taxon>Eukaryota</taxon>
        <taxon>Fungi</taxon>
        <taxon>Fungi incertae sedis</taxon>
        <taxon>Microsporidia</taxon>
        <taxon>Nosematidae</taxon>
        <taxon>Vairimorpha</taxon>
    </lineage>
</organism>
<dbReference type="SMR" id="A0A0F9WJ66"/>
<comment type="caution">
    <text evidence="14">The sequence shown here is derived from an EMBL/GenBank/DDBJ whole genome shotgun (WGS) entry which is preliminary data.</text>
</comment>
<protein>
    <submittedName>
        <fullName evidence="14">Rad18-like recombination and dna repair protein</fullName>
    </submittedName>
</protein>
<keyword evidence="8 12" id="KW-0175">Coiled coil</keyword>
<dbReference type="VEuPathDB" id="MicrosporidiaDB:G9O61_00g006600"/>
<keyword evidence="9" id="KW-0233">DNA recombination</keyword>
<dbReference type="GO" id="GO:0000724">
    <property type="term" value="P:double-strand break repair via homologous recombination"/>
    <property type="evidence" value="ECO:0007669"/>
    <property type="project" value="TreeGrafter"/>
</dbReference>
<keyword evidence="11" id="KW-0539">Nucleus</keyword>
<dbReference type="VEuPathDB" id="MicrosporidiaDB:NCER_100567"/>
<evidence type="ECO:0000256" key="2">
    <source>
        <dbReference type="ARBA" id="ARBA00004286"/>
    </source>
</evidence>
<keyword evidence="6" id="KW-0227">DNA damage</keyword>
<dbReference type="GeneID" id="36319368"/>
<keyword evidence="7" id="KW-0067">ATP-binding</keyword>
<keyword evidence="4" id="KW-0158">Chromosome</keyword>
<dbReference type="GO" id="GO:0003684">
    <property type="term" value="F:damaged DNA binding"/>
    <property type="evidence" value="ECO:0007669"/>
    <property type="project" value="TreeGrafter"/>
</dbReference>
<dbReference type="Gene3D" id="3.40.50.300">
    <property type="entry name" value="P-loop containing nucleotide triphosphate hydrolases"/>
    <property type="match status" value="2"/>
</dbReference>
<dbReference type="AlphaFoldDB" id="A0A0F9WJ66"/>
<feature type="coiled-coil region" evidence="12">
    <location>
        <begin position="303"/>
        <end position="337"/>
    </location>
</feature>
<evidence type="ECO:0000256" key="8">
    <source>
        <dbReference type="ARBA" id="ARBA00023054"/>
    </source>
</evidence>
<feature type="coiled-coil region" evidence="12">
    <location>
        <begin position="176"/>
        <end position="237"/>
    </location>
</feature>
<accession>A0A0F9WJ66</accession>
<sequence>MDLENYHESTVILKLELINFMCHDHIVIDFKKPFTCIGGRNGSGKSAIMISLGILFGQRSSNLERGNSFRNLIKTGQQFCVIKCVLNNTKKYCYDFFGDFIILEKRLTHKSSSFSITNKQKRLHSNKMEDLEYILDFFNIKLENPLNFLTQEQSKKFLNTADSSNLYKLFLKGTEIADIRLINEKYEKNIQELKNKIDNIEFVVKEINQQLEKEYKRMEILENVNNLTDTIKKDENELRWADVYAIKNQMNILEKEFSDIQLNIDMEQNVHTQFMEEVEDLKSQKDSIFELTQTMKSENKAKQQAIEEAILSTNKKIRNMENEFKDLKESFNIKKDLISRLEKSNTLVDERESLRVKKADIEDKILSERIQQENCLQILNKEKNIKEEQDRVFDEYKKKVYALQKQIEFCKKNVGNDLIHPEIKQILQTIKNTKFTEEVIGPIGDYIKLKDQKWWKVASLVLQKFVTSFICFNREDREKLSHIFKTFNVQFSILIPSNKSCNLIKYEKNPNFKVLLDVIECENNIVMNQLIIMANIEEKALIEDRNEAYRVIRKDPKNIDCIYTLNGDIIKKIGGSISDFAPRKIEKYFFEKQRDKHENYQAELNRLMKNKPSVKPSIEYEKISKDYEVSLQTINKYERNLAEIIRQIENAEDLFKAQNEVMNNEEIAESYRFLENQMNLLNNKIAKMKEKLKVLENDKNNITNTQYPSTSEIELKIQKFKVKINIANDSLQKFIQKKRLLNVKLAEKNCEFEIARANLLKEIDEILDPRPKDEIYDEISRIKIEIEETKKIGNKEETQEKINSILEKKQMNENILNLNKHKINDVCESFMQRITKREEIKEFIGHNASKRFEELTLQRGYKGELIFDHENEELHIKLEVHNFGIAGSKETLSGGERSFAAMSLLFSLWPYISCPVIILDEFDVFMDDLNRKYIINKFVEYFRKSQNQVILITPLNTKDLEDKNVDILILNPPRD</sequence>
<dbReference type="GO" id="GO:0005634">
    <property type="term" value="C:nucleus"/>
    <property type="evidence" value="ECO:0007669"/>
    <property type="project" value="UniProtKB-SubCell"/>
</dbReference>
<name>A0A0F9WJ66_9MICR</name>
<dbReference type="PANTHER" id="PTHR19306:SF6">
    <property type="entry name" value="STRUCTURAL MAINTENANCE OF CHROMOSOMES PROTEIN 6"/>
    <property type="match status" value="1"/>
</dbReference>
<dbReference type="GO" id="GO:0051276">
    <property type="term" value="P:chromosome organization"/>
    <property type="evidence" value="ECO:0007669"/>
    <property type="project" value="InterPro"/>
</dbReference>
<gene>
    <name evidence="14" type="ORF">AAJ76_2000145018</name>
</gene>
<keyword evidence="5" id="KW-0547">Nucleotide-binding</keyword>
<dbReference type="EMBL" id="JPQZ01000002">
    <property type="protein sequence ID" value="KKO76585.1"/>
    <property type="molecule type" value="Genomic_DNA"/>
</dbReference>
<evidence type="ECO:0000256" key="9">
    <source>
        <dbReference type="ARBA" id="ARBA00023172"/>
    </source>
</evidence>
<dbReference type="InterPro" id="IPR038729">
    <property type="entry name" value="Rad50/SbcC_AAA"/>
</dbReference>
<dbReference type="SUPFAM" id="SSF75553">
    <property type="entry name" value="Smc hinge domain"/>
    <property type="match status" value="1"/>
</dbReference>
<keyword evidence="15" id="KW-1185">Reference proteome</keyword>
<dbReference type="PANTHER" id="PTHR19306">
    <property type="entry name" value="STRUCTURAL MAINTENANCE OF CHROMOSOMES 5,6 SMC5, SMC6"/>
    <property type="match status" value="1"/>
</dbReference>
<evidence type="ECO:0000313" key="14">
    <source>
        <dbReference type="EMBL" id="KKO76585.1"/>
    </source>
</evidence>
<evidence type="ECO:0000256" key="6">
    <source>
        <dbReference type="ARBA" id="ARBA00022763"/>
    </source>
</evidence>
<proteinExistence type="inferred from homology"/>
<dbReference type="InterPro" id="IPR027417">
    <property type="entry name" value="P-loop_NTPase"/>
</dbReference>
<dbReference type="RefSeq" id="XP_024332327.1">
    <property type="nucleotide sequence ID" value="XM_024474447.1"/>
</dbReference>
<dbReference type="InterPro" id="IPR036277">
    <property type="entry name" value="SMC_hinge_sf"/>
</dbReference>
<comment type="similarity">
    <text evidence="3">Belongs to the SMC family. SMC6 subfamily.</text>
</comment>
<evidence type="ECO:0000256" key="4">
    <source>
        <dbReference type="ARBA" id="ARBA00022454"/>
    </source>
</evidence>
<feature type="coiled-coil region" evidence="12">
    <location>
        <begin position="590"/>
        <end position="705"/>
    </location>
</feature>
<feature type="domain" description="Rad50/SbcC-type AAA" evidence="13">
    <location>
        <begin position="14"/>
        <end position="233"/>
    </location>
</feature>
<dbReference type="SUPFAM" id="SSF52540">
    <property type="entry name" value="P-loop containing nucleoside triphosphate hydrolases"/>
    <property type="match status" value="1"/>
</dbReference>
<dbReference type="Proteomes" id="UP000034350">
    <property type="component" value="Unassembled WGS sequence"/>
</dbReference>
<evidence type="ECO:0000256" key="3">
    <source>
        <dbReference type="ARBA" id="ARBA00006793"/>
    </source>
</evidence>
<evidence type="ECO:0000313" key="15">
    <source>
        <dbReference type="Proteomes" id="UP000034350"/>
    </source>
</evidence>